<evidence type="ECO:0000256" key="8">
    <source>
        <dbReference type="ARBA" id="ARBA00023128"/>
    </source>
</evidence>
<keyword evidence="5" id="KW-0809">Transit peptide</keyword>
<dbReference type="FunFam" id="3.40.50.970:FF:000015">
    <property type="entry name" value="2-oxoisovalerate dehydrogenase subunit alpha"/>
    <property type="match status" value="1"/>
</dbReference>
<evidence type="ECO:0000256" key="9">
    <source>
        <dbReference type="RuleBase" id="RU365014"/>
    </source>
</evidence>
<evidence type="ECO:0000256" key="1">
    <source>
        <dbReference type="ARBA" id="ARBA00001964"/>
    </source>
</evidence>
<comment type="subcellular location">
    <subcellularLocation>
        <location evidence="2">Mitochondrion matrix</location>
    </subcellularLocation>
</comment>
<evidence type="ECO:0000256" key="6">
    <source>
        <dbReference type="ARBA" id="ARBA00022958"/>
    </source>
</evidence>
<dbReference type="GO" id="GO:0009083">
    <property type="term" value="P:branched-chain amino acid catabolic process"/>
    <property type="evidence" value="ECO:0007669"/>
    <property type="project" value="TreeGrafter"/>
</dbReference>
<proteinExistence type="inferred from homology"/>
<dbReference type="InterPro" id="IPR050771">
    <property type="entry name" value="Alpha-ketoacid_DH_E1_comp"/>
</dbReference>
<dbReference type="CDD" id="cd02000">
    <property type="entry name" value="TPP_E1_PDC_ADC_BCADC"/>
    <property type="match status" value="1"/>
</dbReference>
<evidence type="ECO:0000256" key="2">
    <source>
        <dbReference type="ARBA" id="ARBA00004305"/>
    </source>
</evidence>
<keyword evidence="4" id="KW-0479">Metal-binding</keyword>
<name>A0AAN9TUR2_9HEMI</name>
<comment type="similarity">
    <text evidence="3 9">Belongs to the BCKDHA family.</text>
</comment>
<evidence type="ECO:0000256" key="5">
    <source>
        <dbReference type="ARBA" id="ARBA00022946"/>
    </source>
</evidence>
<dbReference type="GO" id="GO:0046872">
    <property type="term" value="F:metal ion binding"/>
    <property type="evidence" value="ECO:0007669"/>
    <property type="project" value="UniProtKB-KW"/>
</dbReference>
<sequence length="411" mass="47274">MGTIHAKTFSCIRHYCLAAQDNFGFETTYINHLKIIKGVEQIPIYRLVNVNGELLNASEFPSIDKNLIERLYKYMRTLKEMDKILYECQRQGRISFYMTSYGEEGVQIGSAAGLNDDDLVFPQYRETGVILWRGFTIDQCINQCFGNKKDAGKGKQMPIHYGSKDHFYITASSPLGTQLPQAVGAAYSYKMMENKKCTVVYFGEGAASEGDAHAAFNFAATLQCPVIFFCRNNGYAISTPATEQYKGDGIAGRGSAYGIAVVRVDGNDVLGVYKATKMARNYVVENNAPIIIEAMTYRRGHHSTSDDSTAYRSQEEIDQWKKFDPIIRLKYFMEKYSMWNEELQSKWLDSIRKQIRKSVVEGEKVKKPKWQEMFSDVYHDLPLHLQEQQQYMENHVKKYKQYYPLNDYEQL</sequence>
<dbReference type="Proteomes" id="UP001367676">
    <property type="component" value="Unassembled WGS sequence"/>
</dbReference>
<keyword evidence="6" id="KW-0630">Potassium</keyword>
<dbReference type="PANTHER" id="PTHR43380:SF1">
    <property type="entry name" value="2-OXOISOVALERATE DEHYDROGENASE SUBUNIT ALPHA, MITOCHONDRIAL"/>
    <property type="match status" value="1"/>
</dbReference>
<keyword evidence="9" id="KW-0786">Thiamine pyrophosphate</keyword>
<comment type="caution">
    <text evidence="11">The sequence shown here is derived from an EMBL/GenBank/DDBJ whole genome shotgun (WGS) entry which is preliminary data.</text>
</comment>
<dbReference type="GO" id="GO:0005759">
    <property type="term" value="C:mitochondrial matrix"/>
    <property type="evidence" value="ECO:0007669"/>
    <property type="project" value="UniProtKB-SubCell"/>
</dbReference>
<dbReference type="Gene3D" id="3.40.50.970">
    <property type="match status" value="1"/>
</dbReference>
<dbReference type="GO" id="GO:0003863">
    <property type="term" value="F:branched-chain 2-oxo acid dehydrogenase activity"/>
    <property type="evidence" value="ECO:0007669"/>
    <property type="project" value="UniProtKB-EC"/>
</dbReference>
<dbReference type="AlphaFoldDB" id="A0AAN9TUR2"/>
<dbReference type="EMBL" id="JBBCAQ010000002">
    <property type="protein sequence ID" value="KAK7605272.1"/>
    <property type="molecule type" value="Genomic_DNA"/>
</dbReference>
<accession>A0AAN9TUR2</accession>
<evidence type="ECO:0000256" key="7">
    <source>
        <dbReference type="ARBA" id="ARBA00023002"/>
    </source>
</evidence>
<keyword evidence="8" id="KW-0496">Mitochondrion</keyword>
<comment type="function">
    <text evidence="9">The branched-chain alpha-keto dehydrogenase complex catalyzes the overall conversion of alpha-keto acids to acyl-CoA and CO(2). It contains multiple copies of three enzymatic components: branched-chain alpha-keto acid decarboxylase (E1), lipoamide acyltransferase (E2) and lipoamide dehydrogenase (E3).</text>
</comment>
<evidence type="ECO:0000259" key="10">
    <source>
        <dbReference type="Pfam" id="PF00676"/>
    </source>
</evidence>
<dbReference type="InterPro" id="IPR029061">
    <property type="entry name" value="THDP-binding"/>
</dbReference>
<dbReference type="InterPro" id="IPR001017">
    <property type="entry name" value="DH_E1"/>
</dbReference>
<evidence type="ECO:0000313" key="11">
    <source>
        <dbReference type="EMBL" id="KAK7605272.1"/>
    </source>
</evidence>
<keyword evidence="7 9" id="KW-0560">Oxidoreductase</keyword>
<dbReference type="SUPFAM" id="SSF52518">
    <property type="entry name" value="Thiamin diphosphate-binding fold (THDP-binding)"/>
    <property type="match status" value="1"/>
</dbReference>
<keyword evidence="12" id="KW-1185">Reference proteome</keyword>
<comment type="cofactor">
    <cofactor evidence="1 9">
        <name>thiamine diphosphate</name>
        <dbReference type="ChEBI" id="CHEBI:58937"/>
    </cofactor>
</comment>
<comment type="catalytic activity">
    <reaction evidence="9">
        <text>N(6)-[(R)-lipoyl]-L-lysyl-[protein] + 3-methyl-2-oxobutanoate + H(+) = N(6)-[(R)-S(8)-2-methylpropanoyldihydrolipoyl]-L-lysyl-[protein] + CO2</text>
        <dbReference type="Rhea" id="RHEA:13457"/>
        <dbReference type="Rhea" id="RHEA-COMP:10474"/>
        <dbReference type="Rhea" id="RHEA-COMP:10497"/>
        <dbReference type="ChEBI" id="CHEBI:11851"/>
        <dbReference type="ChEBI" id="CHEBI:15378"/>
        <dbReference type="ChEBI" id="CHEBI:16526"/>
        <dbReference type="ChEBI" id="CHEBI:83099"/>
        <dbReference type="ChEBI" id="CHEBI:83142"/>
        <dbReference type="EC" id="1.2.4.4"/>
    </reaction>
</comment>
<evidence type="ECO:0000313" key="12">
    <source>
        <dbReference type="Proteomes" id="UP001367676"/>
    </source>
</evidence>
<feature type="domain" description="Dehydrogenase E1 component" evidence="10">
    <location>
        <begin position="73"/>
        <end position="369"/>
    </location>
</feature>
<gene>
    <name evidence="11" type="ORF">V9T40_007130</name>
</gene>
<dbReference type="Pfam" id="PF00676">
    <property type="entry name" value="E1_dh"/>
    <property type="match status" value="1"/>
</dbReference>
<protein>
    <recommendedName>
        <fullName evidence="9">2-oxoisovalerate dehydrogenase subunit alpha</fullName>
        <ecNumber evidence="9">1.2.4.4</ecNumber>
    </recommendedName>
    <alternativeName>
        <fullName evidence="9">Branched-chain alpha-keto acid dehydrogenase E1 component alpha chain</fullName>
    </alternativeName>
</protein>
<organism evidence="11 12">
    <name type="scientific">Parthenolecanium corni</name>
    <dbReference type="NCBI Taxonomy" id="536013"/>
    <lineage>
        <taxon>Eukaryota</taxon>
        <taxon>Metazoa</taxon>
        <taxon>Ecdysozoa</taxon>
        <taxon>Arthropoda</taxon>
        <taxon>Hexapoda</taxon>
        <taxon>Insecta</taxon>
        <taxon>Pterygota</taxon>
        <taxon>Neoptera</taxon>
        <taxon>Paraneoptera</taxon>
        <taxon>Hemiptera</taxon>
        <taxon>Sternorrhyncha</taxon>
        <taxon>Coccoidea</taxon>
        <taxon>Coccidae</taxon>
        <taxon>Parthenolecanium</taxon>
    </lineage>
</organism>
<evidence type="ECO:0000256" key="3">
    <source>
        <dbReference type="ARBA" id="ARBA00008646"/>
    </source>
</evidence>
<reference evidence="11 12" key="1">
    <citation type="submission" date="2024-03" db="EMBL/GenBank/DDBJ databases">
        <title>Adaptation during the transition from Ophiocordyceps entomopathogen to insect associate is accompanied by gene loss and intensified selection.</title>
        <authorList>
            <person name="Ward C.M."/>
            <person name="Onetto C.A."/>
            <person name="Borneman A.R."/>
        </authorList>
    </citation>
    <scope>NUCLEOTIDE SEQUENCE [LARGE SCALE GENOMIC DNA]</scope>
    <source>
        <strain evidence="11">AWRI1</strain>
        <tissue evidence="11">Single Adult Female</tissue>
    </source>
</reference>
<evidence type="ECO:0000256" key="4">
    <source>
        <dbReference type="ARBA" id="ARBA00022723"/>
    </source>
</evidence>
<dbReference type="PANTHER" id="PTHR43380">
    <property type="entry name" value="2-OXOISOVALERATE DEHYDROGENASE SUBUNIT ALPHA, MITOCHONDRIAL"/>
    <property type="match status" value="1"/>
</dbReference>
<dbReference type="EC" id="1.2.4.4" evidence="9"/>